<keyword evidence="7 10" id="KW-1133">Transmembrane helix</keyword>
<evidence type="ECO:0000256" key="3">
    <source>
        <dbReference type="ARBA" id="ARBA00022676"/>
    </source>
</evidence>
<evidence type="ECO:0000256" key="5">
    <source>
        <dbReference type="ARBA" id="ARBA00022692"/>
    </source>
</evidence>
<dbReference type="EC" id="2.4.1.-" evidence="10"/>
<dbReference type="EMBL" id="CAJPWZ010001093">
    <property type="protein sequence ID" value="CAG2207847.1"/>
    <property type="molecule type" value="Genomic_DNA"/>
</dbReference>
<sequence length="394" mass="45787">MPYTILGISPASSSTTCKDPNISSHRCSSFIESLRGKNIVTEFDCGVVWESAFKKGKMRRIRIARKRAVAVFFIISVLIFTYTMTFGNTLIVERKDSEKYIHYNNAEKMLEPGDIKYSINNKNICKQHHVVSCIVLVHSEVTHFNRRLELRNTWLNSTFYKGKVVKVVYLVGTVNDETLTKKLVKENHQHGDIVQGNFIDTFRNSTYKGFMGIKWVNEYCLNADVVIKTDDNAFINLFLFFEQYYSHIIDNAYIMGAYMQSSKIIRAKSSRWYVPDSYLKGKQMYPSPYLSGYAVFLPTTLIPSFYRAAISSDFFPVEDYYLFGVLPAKIKSYKNGVKFQFFDNKKYMIGNEEQWINCYATSGQCKFLTLFTSSHRLDIERLWYSVVKDRNLMN</sequence>
<comment type="similarity">
    <text evidence="2 10">Belongs to the glycosyltransferase 31 family.</text>
</comment>
<feature type="transmembrane region" description="Helical" evidence="10">
    <location>
        <begin position="68"/>
        <end position="87"/>
    </location>
</feature>
<dbReference type="GO" id="GO:0006493">
    <property type="term" value="P:protein O-linked glycosylation"/>
    <property type="evidence" value="ECO:0007669"/>
    <property type="project" value="TreeGrafter"/>
</dbReference>
<proteinExistence type="inferred from homology"/>
<evidence type="ECO:0000256" key="4">
    <source>
        <dbReference type="ARBA" id="ARBA00022679"/>
    </source>
</evidence>
<dbReference type="PANTHER" id="PTHR11214:SF3">
    <property type="entry name" value="BETA-1,3-GALACTOSYLTRANSFERASE 6"/>
    <property type="match status" value="1"/>
</dbReference>
<dbReference type="Proteomes" id="UP000683360">
    <property type="component" value="Unassembled WGS sequence"/>
</dbReference>
<evidence type="ECO:0000256" key="9">
    <source>
        <dbReference type="ARBA" id="ARBA00023136"/>
    </source>
</evidence>
<dbReference type="OrthoDB" id="6092768at2759"/>
<evidence type="ECO:0000256" key="6">
    <source>
        <dbReference type="ARBA" id="ARBA00022968"/>
    </source>
</evidence>
<keyword evidence="5 10" id="KW-0812">Transmembrane</keyword>
<dbReference type="GO" id="GO:0016758">
    <property type="term" value="F:hexosyltransferase activity"/>
    <property type="evidence" value="ECO:0007669"/>
    <property type="project" value="InterPro"/>
</dbReference>
<keyword evidence="3 10" id="KW-0328">Glycosyltransferase</keyword>
<evidence type="ECO:0000313" key="11">
    <source>
        <dbReference type="EMBL" id="CAG2207847.1"/>
    </source>
</evidence>
<keyword evidence="6 10" id="KW-0735">Signal-anchor</keyword>
<keyword evidence="8 10" id="KW-0333">Golgi apparatus</keyword>
<gene>
    <name evidence="11" type="ORF">MEDL_22080</name>
</gene>
<dbReference type="PANTHER" id="PTHR11214">
    <property type="entry name" value="BETA-1,3-N-ACETYLGLUCOSAMINYLTRANSFERASE"/>
    <property type="match status" value="1"/>
</dbReference>
<keyword evidence="4" id="KW-0808">Transferase</keyword>
<comment type="subcellular location">
    <subcellularLocation>
        <location evidence="1 10">Golgi apparatus membrane</location>
        <topology evidence="1 10">Single-pass type II membrane protein</topology>
    </subcellularLocation>
</comment>
<dbReference type="GO" id="GO:0000139">
    <property type="term" value="C:Golgi membrane"/>
    <property type="evidence" value="ECO:0007669"/>
    <property type="project" value="UniProtKB-SubCell"/>
</dbReference>
<comment type="caution">
    <text evidence="11">The sequence shown here is derived from an EMBL/GenBank/DDBJ whole genome shotgun (WGS) entry which is preliminary data.</text>
</comment>
<protein>
    <recommendedName>
        <fullName evidence="10">Hexosyltransferase</fullName>
        <ecNumber evidence="10">2.4.1.-</ecNumber>
    </recommendedName>
</protein>
<accession>A0A8S3RMI3</accession>
<evidence type="ECO:0000256" key="10">
    <source>
        <dbReference type="RuleBase" id="RU363063"/>
    </source>
</evidence>
<dbReference type="InterPro" id="IPR002659">
    <property type="entry name" value="Glyco_trans_31"/>
</dbReference>
<reference evidence="11" key="1">
    <citation type="submission" date="2021-03" db="EMBL/GenBank/DDBJ databases">
        <authorList>
            <person name="Bekaert M."/>
        </authorList>
    </citation>
    <scope>NUCLEOTIDE SEQUENCE</scope>
</reference>
<keyword evidence="9 10" id="KW-0472">Membrane</keyword>
<evidence type="ECO:0000313" key="12">
    <source>
        <dbReference type="Proteomes" id="UP000683360"/>
    </source>
</evidence>
<keyword evidence="12" id="KW-1185">Reference proteome</keyword>
<organism evidence="11 12">
    <name type="scientific">Mytilus edulis</name>
    <name type="common">Blue mussel</name>
    <dbReference type="NCBI Taxonomy" id="6550"/>
    <lineage>
        <taxon>Eukaryota</taxon>
        <taxon>Metazoa</taxon>
        <taxon>Spiralia</taxon>
        <taxon>Lophotrochozoa</taxon>
        <taxon>Mollusca</taxon>
        <taxon>Bivalvia</taxon>
        <taxon>Autobranchia</taxon>
        <taxon>Pteriomorphia</taxon>
        <taxon>Mytilida</taxon>
        <taxon>Mytiloidea</taxon>
        <taxon>Mytilidae</taxon>
        <taxon>Mytilinae</taxon>
        <taxon>Mytilus</taxon>
    </lineage>
</organism>
<evidence type="ECO:0000256" key="2">
    <source>
        <dbReference type="ARBA" id="ARBA00008661"/>
    </source>
</evidence>
<evidence type="ECO:0000256" key="8">
    <source>
        <dbReference type="ARBA" id="ARBA00023034"/>
    </source>
</evidence>
<dbReference type="AlphaFoldDB" id="A0A8S3RMI3"/>
<evidence type="ECO:0000256" key="7">
    <source>
        <dbReference type="ARBA" id="ARBA00022989"/>
    </source>
</evidence>
<evidence type="ECO:0000256" key="1">
    <source>
        <dbReference type="ARBA" id="ARBA00004323"/>
    </source>
</evidence>
<dbReference type="Pfam" id="PF01762">
    <property type="entry name" value="Galactosyl_T"/>
    <property type="match status" value="1"/>
</dbReference>
<name>A0A8S3RMI3_MYTED</name>